<gene>
    <name evidence="7" type="ORF">GCM10010923_04350</name>
</gene>
<dbReference type="InterPro" id="IPR036249">
    <property type="entry name" value="Thioredoxin-like_sf"/>
</dbReference>
<protein>
    <recommendedName>
        <fullName evidence="6">Thioredoxin domain-containing protein</fullName>
    </recommendedName>
</protein>
<evidence type="ECO:0000256" key="5">
    <source>
        <dbReference type="SAM" id="SignalP"/>
    </source>
</evidence>
<dbReference type="PROSITE" id="PS00194">
    <property type="entry name" value="THIOREDOXIN_1"/>
    <property type="match status" value="1"/>
</dbReference>
<name>A0ABQ1F4Q1_9SPHN</name>
<keyword evidence="5" id="KW-0732">Signal</keyword>
<evidence type="ECO:0000313" key="8">
    <source>
        <dbReference type="Proteomes" id="UP000603317"/>
    </source>
</evidence>
<dbReference type="InterPro" id="IPR050553">
    <property type="entry name" value="Thioredoxin_ResA/DsbE_sf"/>
</dbReference>
<feature type="chain" id="PRO_5046337485" description="Thioredoxin domain-containing protein" evidence="5">
    <location>
        <begin position="17"/>
        <end position="184"/>
    </location>
</feature>
<dbReference type="InterPro" id="IPR013740">
    <property type="entry name" value="Redoxin"/>
</dbReference>
<dbReference type="CDD" id="cd02966">
    <property type="entry name" value="TlpA_like_family"/>
    <property type="match status" value="1"/>
</dbReference>
<evidence type="ECO:0000259" key="6">
    <source>
        <dbReference type="PROSITE" id="PS51352"/>
    </source>
</evidence>
<dbReference type="InterPro" id="IPR017937">
    <property type="entry name" value="Thioredoxin_CS"/>
</dbReference>
<sequence>MRSSFTLISAAFLALAASGCDRSGEERTQEPQAQQAAPGFGVYRDYAGEMLPAITVRQADGSELALPALAGRPVLVNLWATWCAPCVTEMPMLDELAQDGLRVVTISQDLTGEEAVGPFFAERNFEQLEPWLDPDNALATHYAGGVLPMSIYYDANGQELWRLLGDLDWTSEEAAALLAEADGS</sequence>
<evidence type="ECO:0000256" key="4">
    <source>
        <dbReference type="ARBA" id="ARBA00023284"/>
    </source>
</evidence>
<keyword evidence="2" id="KW-0201">Cytochrome c-type biogenesis</keyword>
<feature type="domain" description="Thioredoxin" evidence="6">
    <location>
        <begin position="31"/>
        <end position="183"/>
    </location>
</feature>
<dbReference type="EMBL" id="BMID01000001">
    <property type="protein sequence ID" value="GFZ99187.1"/>
    <property type="molecule type" value="Genomic_DNA"/>
</dbReference>
<dbReference type="SUPFAM" id="SSF52833">
    <property type="entry name" value="Thioredoxin-like"/>
    <property type="match status" value="1"/>
</dbReference>
<feature type="signal peptide" evidence="5">
    <location>
        <begin position="1"/>
        <end position="16"/>
    </location>
</feature>
<dbReference type="Gene3D" id="3.40.30.10">
    <property type="entry name" value="Glutaredoxin"/>
    <property type="match status" value="1"/>
</dbReference>
<dbReference type="Proteomes" id="UP000603317">
    <property type="component" value="Unassembled WGS sequence"/>
</dbReference>
<keyword evidence="3" id="KW-1015">Disulfide bond</keyword>
<evidence type="ECO:0000256" key="3">
    <source>
        <dbReference type="ARBA" id="ARBA00023157"/>
    </source>
</evidence>
<evidence type="ECO:0000313" key="7">
    <source>
        <dbReference type="EMBL" id="GFZ99187.1"/>
    </source>
</evidence>
<keyword evidence="4" id="KW-0676">Redox-active center</keyword>
<dbReference type="InterPro" id="IPR013766">
    <property type="entry name" value="Thioredoxin_domain"/>
</dbReference>
<proteinExistence type="predicted"/>
<comment type="caution">
    <text evidence="7">The sequence shown here is derived from an EMBL/GenBank/DDBJ whole genome shotgun (WGS) entry which is preliminary data.</text>
</comment>
<dbReference type="Pfam" id="PF08534">
    <property type="entry name" value="Redoxin"/>
    <property type="match status" value="1"/>
</dbReference>
<comment type="subcellular location">
    <subcellularLocation>
        <location evidence="1">Cell envelope</location>
    </subcellularLocation>
</comment>
<organism evidence="7 8">
    <name type="scientific">Blastomonas marina</name>
    <dbReference type="NCBI Taxonomy" id="1867408"/>
    <lineage>
        <taxon>Bacteria</taxon>
        <taxon>Pseudomonadati</taxon>
        <taxon>Pseudomonadota</taxon>
        <taxon>Alphaproteobacteria</taxon>
        <taxon>Sphingomonadales</taxon>
        <taxon>Sphingomonadaceae</taxon>
        <taxon>Blastomonas</taxon>
    </lineage>
</organism>
<dbReference type="PROSITE" id="PS51352">
    <property type="entry name" value="THIOREDOXIN_2"/>
    <property type="match status" value="1"/>
</dbReference>
<keyword evidence="8" id="KW-1185">Reference proteome</keyword>
<reference evidence="8" key="1">
    <citation type="journal article" date="2019" name="Int. J. Syst. Evol. Microbiol.">
        <title>The Global Catalogue of Microorganisms (GCM) 10K type strain sequencing project: providing services to taxonomists for standard genome sequencing and annotation.</title>
        <authorList>
            <consortium name="The Broad Institute Genomics Platform"/>
            <consortium name="The Broad Institute Genome Sequencing Center for Infectious Disease"/>
            <person name="Wu L."/>
            <person name="Ma J."/>
        </authorList>
    </citation>
    <scope>NUCLEOTIDE SEQUENCE [LARGE SCALE GENOMIC DNA]</scope>
    <source>
        <strain evidence="8">CGMCC 1.15297</strain>
    </source>
</reference>
<dbReference type="PANTHER" id="PTHR42852:SF6">
    <property type="entry name" value="THIOL:DISULFIDE INTERCHANGE PROTEIN DSBE"/>
    <property type="match status" value="1"/>
</dbReference>
<accession>A0ABQ1F4Q1</accession>
<dbReference type="PANTHER" id="PTHR42852">
    <property type="entry name" value="THIOL:DISULFIDE INTERCHANGE PROTEIN DSBE"/>
    <property type="match status" value="1"/>
</dbReference>
<dbReference type="PROSITE" id="PS51257">
    <property type="entry name" value="PROKAR_LIPOPROTEIN"/>
    <property type="match status" value="1"/>
</dbReference>
<evidence type="ECO:0000256" key="1">
    <source>
        <dbReference type="ARBA" id="ARBA00004196"/>
    </source>
</evidence>
<evidence type="ECO:0000256" key="2">
    <source>
        <dbReference type="ARBA" id="ARBA00022748"/>
    </source>
</evidence>